<dbReference type="EMBL" id="JAKRRY010000011">
    <property type="protein sequence ID" value="MCW8346436.1"/>
    <property type="molecule type" value="Genomic_DNA"/>
</dbReference>
<evidence type="ECO:0000313" key="3">
    <source>
        <dbReference type="Proteomes" id="UP001155587"/>
    </source>
</evidence>
<dbReference type="Pfam" id="PF14248">
    <property type="entry name" value="DUF4345"/>
    <property type="match status" value="1"/>
</dbReference>
<keyword evidence="3" id="KW-1185">Reference proteome</keyword>
<sequence>MFQAKLMVWFTIIVFVIFGGLFVASPSVMFERVTDAEITSASGRIDISAMYGGLSIAIGVILAKLVLKHDTLRMAVLAATWVAGLMAITRGLAIVVVQNPNETMWLYFSTEVVFTIWGILILRKLRSRRFYFK</sequence>
<comment type="caution">
    <text evidence="2">The sequence shown here is derived from an EMBL/GenBank/DDBJ whole genome shotgun (WGS) entry which is preliminary data.</text>
</comment>
<feature type="transmembrane region" description="Helical" evidence="1">
    <location>
        <begin position="104"/>
        <end position="122"/>
    </location>
</feature>
<evidence type="ECO:0000256" key="1">
    <source>
        <dbReference type="SAM" id="Phobius"/>
    </source>
</evidence>
<organism evidence="2 3">
    <name type="scientific">Vibrio qingdaonensis</name>
    <dbReference type="NCBI Taxonomy" id="2829491"/>
    <lineage>
        <taxon>Bacteria</taxon>
        <taxon>Pseudomonadati</taxon>
        <taxon>Pseudomonadota</taxon>
        <taxon>Gammaproteobacteria</taxon>
        <taxon>Vibrionales</taxon>
        <taxon>Vibrionaceae</taxon>
        <taxon>Vibrio</taxon>
    </lineage>
</organism>
<dbReference type="AlphaFoldDB" id="A0A9X3CN48"/>
<accession>A0A9X3CN48</accession>
<dbReference type="RefSeq" id="WP_265674992.1">
    <property type="nucleotide sequence ID" value="NZ_JAKRRY010000011.1"/>
</dbReference>
<feature type="transmembrane region" description="Helical" evidence="1">
    <location>
        <begin position="7"/>
        <end position="29"/>
    </location>
</feature>
<dbReference type="Proteomes" id="UP001155587">
    <property type="component" value="Unassembled WGS sequence"/>
</dbReference>
<reference evidence="2" key="1">
    <citation type="submission" date="2022-02" db="EMBL/GenBank/DDBJ databases">
        <title>Vibrio sp. nov, a new bacterium isolated from seawater.</title>
        <authorList>
            <person name="Yuan Y."/>
        </authorList>
    </citation>
    <scope>NUCLEOTIDE SEQUENCE</scope>
    <source>
        <strain evidence="2">ZSDZ65</strain>
    </source>
</reference>
<keyword evidence="1" id="KW-1133">Transmembrane helix</keyword>
<feature type="transmembrane region" description="Helical" evidence="1">
    <location>
        <begin position="49"/>
        <end position="67"/>
    </location>
</feature>
<dbReference type="InterPro" id="IPR025597">
    <property type="entry name" value="DUF4345"/>
</dbReference>
<protein>
    <submittedName>
        <fullName evidence="2">DUF4345 domain-containing protein</fullName>
    </submittedName>
</protein>
<keyword evidence="1" id="KW-0812">Transmembrane</keyword>
<gene>
    <name evidence="2" type="ORF">MD535_10530</name>
</gene>
<name>A0A9X3CN48_9VIBR</name>
<proteinExistence type="predicted"/>
<keyword evidence="1" id="KW-0472">Membrane</keyword>
<evidence type="ECO:0000313" key="2">
    <source>
        <dbReference type="EMBL" id="MCW8346436.1"/>
    </source>
</evidence>
<feature type="transmembrane region" description="Helical" evidence="1">
    <location>
        <begin position="74"/>
        <end position="98"/>
    </location>
</feature>